<dbReference type="Gene3D" id="3.40.50.300">
    <property type="entry name" value="P-loop containing nucleotide triphosphate hydrolases"/>
    <property type="match status" value="1"/>
</dbReference>
<proteinExistence type="inferred from homology"/>
<organism evidence="4 5">
    <name type="scientific">Leucobacter luti</name>
    <dbReference type="NCBI Taxonomy" id="340320"/>
    <lineage>
        <taxon>Bacteria</taxon>
        <taxon>Bacillati</taxon>
        <taxon>Actinomycetota</taxon>
        <taxon>Actinomycetes</taxon>
        <taxon>Micrococcales</taxon>
        <taxon>Microbacteriaceae</taxon>
        <taxon>Leucobacter</taxon>
    </lineage>
</organism>
<evidence type="ECO:0000313" key="5">
    <source>
        <dbReference type="Proteomes" id="UP000291832"/>
    </source>
</evidence>
<comment type="caution">
    <text evidence="4">The sequence shown here is derived from an EMBL/GenBank/DDBJ whole genome shotgun (WGS) entry which is preliminary data.</text>
</comment>
<reference evidence="4 5" key="1">
    <citation type="journal article" date="2015" name="Stand. Genomic Sci.">
        <title>Genomic Encyclopedia of Bacterial and Archaeal Type Strains, Phase III: the genomes of soil and plant-associated and newly described type strains.</title>
        <authorList>
            <person name="Whitman W.B."/>
            <person name="Woyke T."/>
            <person name="Klenk H.P."/>
            <person name="Zhou Y."/>
            <person name="Lilburn T.G."/>
            <person name="Beck B.J."/>
            <person name="De Vos P."/>
            <person name="Vandamme P."/>
            <person name="Eisen J.A."/>
            <person name="Garrity G."/>
            <person name="Hugenholtz P."/>
            <person name="Kyrpides N.C."/>
        </authorList>
    </citation>
    <scope>NUCLEOTIDE SEQUENCE [LARGE SCALE GENOMIC DNA]</scope>
    <source>
        <strain evidence="4 5">RF6</strain>
    </source>
</reference>
<dbReference type="InterPro" id="IPR001482">
    <property type="entry name" value="T2SS/T4SS_dom"/>
</dbReference>
<evidence type="ECO:0000256" key="2">
    <source>
        <dbReference type="SAM" id="MobiDB-lite"/>
    </source>
</evidence>
<feature type="domain" description="Bacterial type II secretion system protein E" evidence="3">
    <location>
        <begin position="171"/>
        <end position="371"/>
    </location>
</feature>
<keyword evidence="5" id="KW-1185">Reference proteome</keyword>
<comment type="similarity">
    <text evidence="1">Belongs to the GSP E family.</text>
</comment>
<feature type="compositionally biased region" description="Low complexity" evidence="2">
    <location>
        <begin position="1"/>
        <end position="13"/>
    </location>
</feature>
<evidence type="ECO:0000259" key="3">
    <source>
        <dbReference type="Pfam" id="PF00437"/>
    </source>
</evidence>
<dbReference type="GO" id="GO:0016887">
    <property type="term" value="F:ATP hydrolysis activity"/>
    <property type="evidence" value="ECO:0007669"/>
    <property type="project" value="InterPro"/>
</dbReference>
<dbReference type="OrthoDB" id="9810761at2"/>
<dbReference type="InterPro" id="IPR050921">
    <property type="entry name" value="T4SS_GSP_E_ATPase"/>
</dbReference>
<evidence type="ECO:0000313" key="4">
    <source>
        <dbReference type="EMBL" id="RZT66392.1"/>
    </source>
</evidence>
<accession>A0A4Q7U282</accession>
<evidence type="ECO:0000256" key="1">
    <source>
        <dbReference type="ARBA" id="ARBA00006611"/>
    </source>
</evidence>
<sequence>MTFSAAPAAVPHHTATEVRSRGAARRGTPAHELRGSRRRVSARRELWRRGRAPAARAPEAPPPPPADLFAEWGPAAQPPTRTAHLPLAARRALGGLLPLLDLPELRDLLVQVRGGRGGLWLDRGGTLEAVPEWTADPAAVQRLATALIGAGGRHLDELHPCGDVRLGDSIRVHAVLPPVAVAGAAVSIRVPRLEPLDFPALVAGGICAPRTAELLRSAVAARRNLLITGGTGTGKTTLLAALLDLADGAERIVTIEDLAELRLQHPHAVALEARQASTEGVGRVTLDDLLREALRMRPDRIALGECRGAEISTLLAAFNTGHDGGVSTLHASRISEVPARLEALGAVAGLGHAELARQAVSALDLVVHLSREAGRPRISGVGRLRVGARGALEIESRSW</sequence>
<protein>
    <submittedName>
        <fullName evidence="4">Pilus assembly protein CpaF</fullName>
    </submittedName>
</protein>
<gene>
    <name evidence="4" type="ORF">EV139_1829</name>
</gene>
<dbReference type="Gene3D" id="3.30.450.90">
    <property type="match status" value="1"/>
</dbReference>
<dbReference type="PANTHER" id="PTHR30486:SF6">
    <property type="entry name" value="TYPE IV PILUS RETRACTATION ATPASE PILT"/>
    <property type="match status" value="1"/>
</dbReference>
<dbReference type="Proteomes" id="UP000291832">
    <property type="component" value="Unassembled WGS sequence"/>
</dbReference>
<dbReference type="PANTHER" id="PTHR30486">
    <property type="entry name" value="TWITCHING MOTILITY PROTEIN PILT"/>
    <property type="match status" value="1"/>
</dbReference>
<dbReference type="AlphaFoldDB" id="A0A4Q7U282"/>
<feature type="region of interest" description="Disordered" evidence="2">
    <location>
        <begin position="1"/>
        <end position="66"/>
    </location>
</feature>
<dbReference type="Pfam" id="PF00437">
    <property type="entry name" value="T2SSE"/>
    <property type="match status" value="1"/>
</dbReference>
<name>A0A4Q7U282_9MICO</name>
<dbReference type="InterPro" id="IPR027417">
    <property type="entry name" value="P-loop_NTPase"/>
</dbReference>
<dbReference type="SUPFAM" id="SSF52540">
    <property type="entry name" value="P-loop containing nucleoside triphosphate hydrolases"/>
    <property type="match status" value="1"/>
</dbReference>
<dbReference type="CDD" id="cd01130">
    <property type="entry name" value="VirB11-like_ATPase"/>
    <property type="match status" value="1"/>
</dbReference>
<dbReference type="RefSeq" id="WP_130453983.1">
    <property type="nucleotide sequence ID" value="NZ_QYAG01000001.1"/>
</dbReference>
<dbReference type="EMBL" id="SHKI01000004">
    <property type="protein sequence ID" value="RZT66392.1"/>
    <property type="molecule type" value="Genomic_DNA"/>
</dbReference>